<accession>A0A1I0CAD3</accession>
<dbReference type="GO" id="GO:0005886">
    <property type="term" value="C:plasma membrane"/>
    <property type="evidence" value="ECO:0007669"/>
    <property type="project" value="UniProtKB-ARBA"/>
</dbReference>
<dbReference type="PANTHER" id="PTHR42709">
    <property type="entry name" value="ALKALINE PHOSPHATASE LIKE PROTEIN"/>
    <property type="match status" value="1"/>
</dbReference>
<feature type="transmembrane region" description="Helical" evidence="1">
    <location>
        <begin position="117"/>
        <end position="147"/>
    </location>
</feature>
<dbReference type="Proteomes" id="UP000198762">
    <property type="component" value="Unassembled WGS sequence"/>
</dbReference>
<evidence type="ECO:0000259" key="2">
    <source>
        <dbReference type="Pfam" id="PF09335"/>
    </source>
</evidence>
<keyword evidence="4" id="KW-1185">Reference proteome</keyword>
<evidence type="ECO:0000313" key="3">
    <source>
        <dbReference type="EMBL" id="SET16382.1"/>
    </source>
</evidence>
<feature type="transmembrane region" description="Helical" evidence="1">
    <location>
        <begin position="183"/>
        <end position="201"/>
    </location>
</feature>
<evidence type="ECO:0000313" key="4">
    <source>
        <dbReference type="Proteomes" id="UP000198762"/>
    </source>
</evidence>
<dbReference type="InterPro" id="IPR032816">
    <property type="entry name" value="VTT_dom"/>
</dbReference>
<protein>
    <submittedName>
        <fullName evidence="3">Membrane protein YqaA, SNARE-associated domain</fullName>
    </submittedName>
</protein>
<sequence length="206" mass="22365">MGSEQYRKRTTISRLHKLGRQLVYSRHALWGLGLASFLESIIVPIPLEAILIPLMQARRHQLFLLAGIALLGCLLGAATGYAVGYFVFDAIGAQLVEWASSPEQFERVRQSMETGGFWFVLSVGVIPIPFQIAMLAAGATGFSFTLFMVASAISRAIRYFGLALLVLVAGNKAQAIFERHKVKTAVIITLLVAGAWGLSLIRDGAS</sequence>
<dbReference type="OrthoDB" id="9130337at2"/>
<dbReference type="PANTHER" id="PTHR42709:SF11">
    <property type="entry name" value="DEDA FAMILY PROTEIN"/>
    <property type="match status" value="1"/>
</dbReference>
<keyword evidence="1" id="KW-0812">Transmembrane</keyword>
<feature type="transmembrane region" description="Helical" evidence="1">
    <location>
        <begin position="62"/>
        <end position="88"/>
    </location>
</feature>
<dbReference type="AlphaFoldDB" id="A0A1I0CAD3"/>
<feature type="transmembrane region" description="Helical" evidence="1">
    <location>
        <begin position="28"/>
        <end position="50"/>
    </location>
</feature>
<proteinExistence type="predicted"/>
<gene>
    <name evidence="3" type="ORF">SAMN04487962_10552</name>
</gene>
<evidence type="ECO:0000256" key="1">
    <source>
        <dbReference type="SAM" id="Phobius"/>
    </source>
</evidence>
<organism evidence="3 4">
    <name type="scientific">Marinobacter segnicrescens</name>
    <dbReference type="NCBI Taxonomy" id="430453"/>
    <lineage>
        <taxon>Bacteria</taxon>
        <taxon>Pseudomonadati</taxon>
        <taxon>Pseudomonadota</taxon>
        <taxon>Gammaproteobacteria</taxon>
        <taxon>Pseudomonadales</taxon>
        <taxon>Marinobacteraceae</taxon>
        <taxon>Marinobacter</taxon>
    </lineage>
</organism>
<dbReference type="InterPro" id="IPR051311">
    <property type="entry name" value="DedA_domain"/>
</dbReference>
<name>A0A1I0CAD3_9GAMM</name>
<dbReference type="STRING" id="430453.SAMN04487962_10552"/>
<feature type="domain" description="VTT" evidence="2">
    <location>
        <begin position="63"/>
        <end position="165"/>
    </location>
</feature>
<keyword evidence="1" id="KW-1133">Transmembrane helix</keyword>
<dbReference type="Pfam" id="PF09335">
    <property type="entry name" value="VTT_dom"/>
    <property type="match status" value="1"/>
</dbReference>
<reference evidence="4" key="1">
    <citation type="submission" date="2016-10" db="EMBL/GenBank/DDBJ databases">
        <authorList>
            <person name="Varghese N."/>
            <person name="Submissions S."/>
        </authorList>
    </citation>
    <scope>NUCLEOTIDE SEQUENCE [LARGE SCALE GENOMIC DNA]</scope>
    <source>
        <strain evidence="4">CGMCC 1.6489</strain>
    </source>
</reference>
<dbReference type="RefSeq" id="WP_091849873.1">
    <property type="nucleotide sequence ID" value="NZ_FOHZ01000005.1"/>
</dbReference>
<keyword evidence="1" id="KW-0472">Membrane</keyword>
<dbReference type="EMBL" id="FOHZ01000005">
    <property type="protein sequence ID" value="SET16382.1"/>
    <property type="molecule type" value="Genomic_DNA"/>
</dbReference>